<organism evidence="1 2">
    <name type="scientific">Microthyrium microscopicum</name>
    <dbReference type="NCBI Taxonomy" id="703497"/>
    <lineage>
        <taxon>Eukaryota</taxon>
        <taxon>Fungi</taxon>
        <taxon>Dikarya</taxon>
        <taxon>Ascomycota</taxon>
        <taxon>Pezizomycotina</taxon>
        <taxon>Dothideomycetes</taxon>
        <taxon>Dothideomycetes incertae sedis</taxon>
        <taxon>Microthyriales</taxon>
        <taxon>Microthyriaceae</taxon>
        <taxon>Microthyrium</taxon>
    </lineage>
</organism>
<sequence>MVIKAVLGEAITYASSARTFFCVYYNHCVWHIWQGVTTHLMSGALDTTTAVSNPMHQATDLTFSIISVIPFGGSAEAIDQQVLLLLNTVFSLVRFGGATKYIVAATTTTHLNVCLELNLPCYNIVASNFPGLVLELLDTFDFAHVSQLGTTYNERLIQHVESDIDILHVMSGGDIIVRASDAVRSVLNDWALLEAKSEKIADAYLDVPMFKESNWEQHGSKLRRKTLKAETICPSQLLDLPKPFYPRSLIVAIACTSMEGRQSSQFAVSTTIDALKQTGLWQLSTCTNKKYCDIKQSVPMRWLASPPDLGFVGKLCQE</sequence>
<accession>A0A6A6UNW5</accession>
<keyword evidence="2" id="KW-1185">Reference proteome</keyword>
<dbReference type="AlphaFoldDB" id="A0A6A6UNW5"/>
<dbReference type="Proteomes" id="UP000799302">
    <property type="component" value="Unassembled WGS sequence"/>
</dbReference>
<evidence type="ECO:0000313" key="1">
    <source>
        <dbReference type="EMBL" id="KAF2673117.1"/>
    </source>
</evidence>
<dbReference type="OrthoDB" id="331544at2759"/>
<name>A0A6A6UNW5_9PEZI</name>
<evidence type="ECO:0000313" key="2">
    <source>
        <dbReference type="Proteomes" id="UP000799302"/>
    </source>
</evidence>
<protein>
    <submittedName>
        <fullName evidence="1">Uncharacterized protein</fullName>
    </submittedName>
</protein>
<proteinExistence type="predicted"/>
<dbReference type="EMBL" id="MU004231">
    <property type="protein sequence ID" value="KAF2673117.1"/>
    <property type="molecule type" value="Genomic_DNA"/>
</dbReference>
<reference evidence="1" key="1">
    <citation type="journal article" date="2020" name="Stud. Mycol.">
        <title>101 Dothideomycetes genomes: a test case for predicting lifestyles and emergence of pathogens.</title>
        <authorList>
            <person name="Haridas S."/>
            <person name="Albert R."/>
            <person name="Binder M."/>
            <person name="Bloem J."/>
            <person name="Labutti K."/>
            <person name="Salamov A."/>
            <person name="Andreopoulos B."/>
            <person name="Baker S."/>
            <person name="Barry K."/>
            <person name="Bills G."/>
            <person name="Bluhm B."/>
            <person name="Cannon C."/>
            <person name="Castanera R."/>
            <person name="Culley D."/>
            <person name="Daum C."/>
            <person name="Ezra D."/>
            <person name="Gonzalez J."/>
            <person name="Henrissat B."/>
            <person name="Kuo A."/>
            <person name="Liang C."/>
            <person name="Lipzen A."/>
            <person name="Lutzoni F."/>
            <person name="Magnuson J."/>
            <person name="Mondo S."/>
            <person name="Nolan M."/>
            <person name="Ohm R."/>
            <person name="Pangilinan J."/>
            <person name="Park H.-J."/>
            <person name="Ramirez L."/>
            <person name="Alfaro M."/>
            <person name="Sun H."/>
            <person name="Tritt A."/>
            <person name="Yoshinaga Y."/>
            <person name="Zwiers L.-H."/>
            <person name="Turgeon B."/>
            <person name="Goodwin S."/>
            <person name="Spatafora J."/>
            <person name="Crous P."/>
            <person name="Grigoriev I."/>
        </authorList>
    </citation>
    <scope>NUCLEOTIDE SEQUENCE</scope>
    <source>
        <strain evidence="1">CBS 115976</strain>
    </source>
</reference>
<gene>
    <name evidence="1" type="ORF">BT63DRAFT_451149</name>
</gene>